<dbReference type="InterPro" id="IPR027417">
    <property type="entry name" value="P-loop_NTPase"/>
</dbReference>
<name>A0A1Q9DRB4_SYMMI</name>
<proteinExistence type="predicted"/>
<feature type="region of interest" description="Disordered" evidence="1">
    <location>
        <begin position="476"/>
        <end position="498"/>
    </location>
</feature>
<dbReference type="Gene3D" id="3.40.50.300">
    <property type="entry name" value="P-loop containing nucleotide triphosphate hydrolases"/>
    <property type="match status" value="2"/>
</dbReference>
<dbReference type="InterPro" id="IPR022812">
    <property type="entry name" value="Dynamin"/>
</dbReference>
<feature type="region of interest" description="Disordered" evidence="1">
    <location>
        <begin position="130"/>
        <end position="164"/>
    </location>
</feature>
<feature type="signal peptide" evidence="2">
    <location>
        <begin position="1"/>
        <end position="15"/>
    </location>
</feature>
<dbReference type="SUPFAM" id="SSF56672">
    <property type="entry name" value="DNA/RNA polymerases"/>
    <property type="match status" value="1"/>
</dbReference>
<keyword evidence="2" id="KW-0732">Signal</keyword>
<dbReference type="InterPro" id="IPR045063">
    <property type="entry name" value="Dynamin_N"/>
</dbReference>
<dbReference type="InterPro" id="IPR011658">
    <property type="entry name" value="PA14_dom"/>
</dbReference>
<dbReference type="SUPFAM" id="SSF56219">
    <property type="entry name" value="DNase I-like"/>
    <property type="match status" value="1"/>
</dbReference>
<feature type="compositionally biased region" description="Acidic residues" evidence="1">
    <location>
        <begin position="149"/>
        <end position="161"/>
    </location>
</feature>
<dbReference type="SUPFAM" id="SSF56988">
    <property type="entry name" value="Anthrax protective antigen"/>
    <property type="match status" value="1"/>
</dbReference>
<dbReference type="PANTHER" id="PTHR11566:SF169">
    <property type="entry name" value="DYNAMIN-LIKE PROTEIN C"/>
    <property type="match status" value="1"/>
</dbReference>
<dbReference type="Pfam" id="PF07691">
    <property type="entry name" value="PA14"/>
    <property type="match status" value="1"/>
</dbReference>
<organism evidence="4 5">
    <name type="scientific">Symbiodinium microadriaticum</name>
    <name type="common">Dinoflagellate</name>
    <name type="synonym">Zooxanthella microadriatica</name>
    <dbReference type="NCBI Taxonomy" id="2951"/>
    <lineage>
        <taxon>Eukaryota</taxon>
        <taxon>Sar</taxon>
        <taxon>Alveolata</taxon>
        <taxon>Dinophyceae</taxon>
        <taxon>Suessiales</taxon>
        <taxon>Symbiodiniaceae</taxon>
        <taxon>Symbiodinium</taxon>
    </lineage>
</organism>
<dbReference type="InterPro" id="IPR043502">
    <property type="entry name" value="DNA/RNA_pol_sf"/>
</dbReference>
<dbReference type="Proteomes" id="UP000186817">
    <property type="component" value="Unassembled WGS sequence"/>
</dbReference>
<reference evidence="4 5" key="1">
    <citation type="submission" date="2016-02" db="EMBL/GenBank/DDBJ databases">
        <title>Genome analysis of coral dinoflagellate symbionts highlights evolutionary adaptations to a symbiotic lifestyle.</title>
        <authorList>
            <person name="Aranda M."/>
            <person name="Li Y."/>
            <person name="Liew Y.J."/>
            <person name="Baumgarten S."/>
            <person name="Simakov O."/>
            <person name="Wilson M."/>
            <person name="Piel J."/>
            <person name="Ashoor H."/>
            <person name="Bougouffa S."/>
            <person name="Bajic V.B."/>
            <person name="Ryu T."/>
            <person name="Ravasi T."/>
            <person name="Bayer T."/>
            <person name="Micklem G."/>
            <person name="Kim H."/>
            <person name="Bhak J."/>
            <person name="Lajeunesse T.C."/>
            <person name="Voolstra C.R."/>
        </authorList>
    </citation>
    <scope>NUCLEOTIDE SEQUENCE [LARGE SCALE GENOMIC DNA]</scope>
    <source>
        <strain evidence="4 5">CCMP2467</strain>
    </source>
</reference>
<dbReference type="Gene3D" id="3.90.182.10">
    <property type="entry name" value="Toxin - Anthrax Protective Antigen,domain 1"/>
    <property type="match status" value="1"/>
</dbReference>
<dbReference type="InterPro" id="IPR037524">
    <property type="entry name" value="PA14/GLEYA"/>
</dbReference>
<dbReference type="SMART" id="SM00758">
    <property type="entry name" value="PA14"/>
    <property type="match status" value="1"/>
</dbReference>
<dbReference type="GO" id="GO:0008017">
    <property type="term" value="F:microtubule binding"/>
    <property type="evidence" value="ECO:0007669"/>
    <property type="project" value="TreeGrafter"/>
</dbReference>
<evidence type="ECO:0000256" key="1">
    <source>
        <dbReference type="SAM" id="MobiDB-lite"/>
    </source>
</evidence>
<keyword evidence="5" id="KW-1185">Reference proteome</keyword>
<dbReference type="InterPro" id="IPR005135">
    <property type="entry name" value="Endo/exonuclease/phosphatase"/>
</dbReference>
<protein>
    <submittedName>
        <fullName evidence="4">Dynamin-like protein C</fullName>
    </submittedName>
</protein>
<evidence type="ECO:0000313" key="4">
    <source>
        <dbReference type="EMBL" id="OLP97713.1"/>
    </source>
</evidence>
<dbReference type="InterPro" id="IPR036691">
    <property type="entry name" value="Endo/exonu/phosph_ase_sf"/>
</dbReference>
<evidence type="ECO:0000259" key="3">
    <source>
        <dbReference type="PROSITE" id="PS51820"/>
    </source>
</evidence>
<evidence type="ECO:0000313" key="5">
    <source>
        <dbReference type="Proteomes" id="UP000186817"/>
    </source>
</evidence>
<feature type="domain" description="PA14" evidence="3">
    <location>
        <begin position="1189"/>
        <end position="1336"/>
    </location>
</feature>
<dbReference type="GO" id="GO:0016020">
    <property type="term" value="C:membrane"/>
    <property type="evidence" value="ECO:0007669"/>
    <property type="project" value="TreeGrafter"/>
</dbReference>
<gene>
    <name evidence="4" type="primary">dlpC</name>
    <name evidence="4" type="ORF">AK812_SmicGene19904</name>
</gene>
<feature type="chain" id="PRO_5013362575" evidence="2">
    <location>
        <begin position="16"/>
        <end position="2932"/>
    </location>
</feature>
<accession>A0A1Q9DRB4</accession>
<evidence type="ECO:0000256" key="2">
    <source>
        <dbReference type="SAM" id="SignalP"/>
    </source>
</evidence>
<dbReference type="GO" id="GO:0005737">
    <property type="term" value="C:cytoplasm"/>
    <property type="evidence" value="ECO:0007669"/>
    <property type="project" value="TreeGrafter"/>
</dbReference>
<dbReference type="OrthoDB" id="423910at2759"/>
<dbReference type="Gene3D" id="3.60.10.10">
    <property type="entry name" value="Endonuclease/exonuclease/phosphatase"/>
    <property type="match status" value="1"/>
</dbReference>
<dbReference type="SUPFAM" id="SSF52540">
    <property type="entry name" value="P-loop containing nucleoside triphosphate hydrolases"/>
    <property type="match status" value="2"/>
</dbReference>
<dbReference type="PANTHER" id="PTHR11566">
    <property type="entry name" value="DYNAMIN"/>
    <property type="match status" value="1"/>
</dbReference>
<dbReference type="Pfam" id="PF03372">
    <property type="entry name" value="Exo_endo_phos"/>
    <property type="match status" value="1"/>
</dbReference>
<dbReference type="Pfam" id="PF00350">
    <property type="entry name" value="Dynamin_N"/>
    <property type="match status" value="1"/>
</dbReference>
<dbReference type="EMBL" id="LSRX01000424">
    <property type="protein sequence ID" value="OLP97713.1"/>
    <property type="molecule type" value="Genomic_DNA"/>
</dbReference>
<dbReference type="GO" id="GO:0005874">
    <property type="term" value="C:microtubule"/>
    <property type="evidence" value="ECO:0007669"/>
    <property type="project" value="TreeGrafter"/>
</dbReference>
<dbReference type="GO" id="GO:0003924">
    <property type="term" value="F:GTPase activity"/>
    <property type="evidence" value="ECO:0007669"/>
    <property type="project" value="TreeGrafter"/>
</dbReference>
<sequence>MLRLVSCSLVCSVAAFVVKDGSSLRGMQAGSSNMDAVGNATVLPVEEGAAEGLECHYFYDQSDCHIKDLGKLTPGNRVVVPKIWMVNGKFPEVKQGNHFCIRKRLRFLLCQRTSSEVLLHAERELAANTQAQNAANSMSGIGGKGGGPPDDDDPDGDDDDSAVVAASDRPDECGRHILLMLDAYLVSRVLLPLAVEGSQAVKGSASRADALAFWKDTPSFDDSCCDPPWKEDINVLKVLSPVEDRILLQSLIINIMLMMNRWLIQMTPPAVCQSFQRVAVELSAKRRRMNIPKLPWETGPMSLIFSRSAFEPAEAEVESLSAVPLRAEGLEVGKGMFLPSMKSDGSGHLAQVAASYKTKGLQSPTLADHPVASLEVGDTGNHGLPAAKTYVQAEGHLSVTAGAQILLMWVAGLLLKLRAHCIAEQTLSLDFWRGRADTRDHSAQVYSRDAVSSSVRVLEEVLASIRSREFVPDSTRSGYFPRADDPRADYDVEGSGSEASLDEADCQDLEKALDEVVDQWAEEAPKRELKAELLVRNRASRMLHLLADESGNVLTCGRMCTKNYDKVAAKPAFMYPMCTRCFSAVQVAEAGDGRCASRGPGRESPIESVGRLAQVSTMSITESEAKFSARAQKLGLKNDAVQLLADGGVNALAKFAYVSSFIPGQSDVALQPRIELIVWRARFNGTQDDETRNSRDKEDRTLTVDNSGNVRIKNADIKGADLLWSKRDFVIFKSMRSGLIDSCIPGIVMLLMCWLLWHRSSQPLPKTLKYVLVVTRVPILNSRARRRFSVEAAGGQSWFDVGGALSIATREWSDRSSASELLRWWAKPLVLPPLSSPLQDVPPPVAQQRRRKIGSSLLQEFGRVCRVTVSAVPTVDHKNCLTSPLGDAPVGSKLIATSVSGESGSIELTLGIYATPDEFLDRARNLRHPFESFAVVPDLDKRKLREALTKGPEWIVATLTKWLQWACELEDTCKGFPLVGVEKPTGVFKRVRSEGVGEHSAEVSDKLCTFDLKNAYRQIALNPLSRAYSIVALLDPTSGDLGLFEGKALPFGSTASVLHFNRLSRLLWRVGLEVHPFWANFVDDYPVMSPECLSQSTMNTMMILSSVLGFGASLDKLNPFAGVATMLGVEVDLNEASAGCIHIRNKEGRASDVCSVIRDCIEVGHIMRDFAKVAGRVQFSDAQVMGRTTNATAIDLSRRAAPWAEPYRRRPADPPVLGVFFNTHGVSDREVRARKVTVNFFEQLQCTGQLIIKKGGQYNFFLSSDDGSKMWLNDKQVVDNDGCHGDRERGSSKAKYTAGAHKLVVDMCERGGGEVLKMRYKGPDTGNSKKAVPKSALRLPMQKCKGTLLDKPKDDVACDKIKDKSKCKDRYERVAQTDTYLQCAPTDASQEVNGLINCLAQAADHIAAMLSGFGAQCVRFASDQALKHYQAVTTGNGHGSFPSNPADEVLGSAVPFLGAAMASVGAKSDLLNVLGDVKARVQDKLGIVDFPMPQFILIGRQSVGKSRLIEALAGECFNFISGTLGSRRPTVLEFRHAPTFSQSRWFVRDRKTNHWVDHPVDQVMKIVGDAHEECGTSVSHEPIYVRIESSKCVVSLSGGLSLPSSTPRHIDTVHPGVDRSLFTSNRLRSFGSLLPAKARRDTFRASKQTGLSDLDVCFLQETHQNPVSWRAFAKVATRNGFDAYHHPGTPQADGRPGGGLVTLVRKGVSHRFGDVLTQGAATFQLLWIRGLAAVNLYAPPGHEDDLCGGFLDLHIKHQLHNKLWLLGGDSNAVSRDSRFANLVTTAGATLCTDHKPTRWQGEHCIDWFAGTTGVNLKWAGHSEEVYSDHVLIRATLPQPGVDAELRKGRLRPMPSWEKPAAAPPETWRETLLERWNEDMMAHQAYAELCYRFQSLQPDVQHEWDLFMFLVDELHRRTLSALAADESGLPELRDQCVALLAQPHVKNRKGADKALKQWKSDMSSGNLRKLSRWIKGREVDQKSVVLVREGLAAGNRQQALEFIRAHWQSLWAQQSEQRQDPSAVAATLLEGFPEDRRRQVQWQQVTAEHLQKAFSQVKGSAGPDGWTAEEVKHFPAPCVALMHRLCLRWLQAGLLPRQLREVKMVNLPKLQKIKADHTLEAGHTRPISVASIFWRIFAKAWLTGSGLLEWGKHNLHPDVAGVAGTLGSEAAAAELLDSYRRGKNAYLGSLDWSAAYDHLSPAANKLFLQGLGWPPDSVQLLTEAWCHRRWLSYDGHVNEEPLEVADAAPQGVAAYGWVGKQPSWTKVDLRNQALQGANLHAIRHAFVHALDVALSSDGCFAASSHAQYAAGLWPQLRRLGAQLDFIFMRLPCVPDELRARADMQIVDLPGFRDFAIDTGKQDLADKIESLVMSFMKDKRNVMLCVEQAGDAATMSTLAKCRALDPDLKRTVLIRNKLDKYYSDLTPDNVSKWVDGFGDLPDSLVRFAMTLPWWPDTSPMPKPFNDIKDEKDTEDRNQMASKGLSDLYMGTIGFRSFVKYMEKKIEQMFADAIDPVLTNLKDLKSTASQQKRDLETEYNDTDPHRILSTTRDCGISFATALTHVMEGVLDLQPVMNLDEELRAFHTYHQTLGSAHFSMLPSEDFCSLNDYIDYLRNEIQIGAFDVEVNGGAQFRRLMMEVEIFLRFSEIAVEIKKRDVIQARGVSMSSLTWRDVVVKLLSHEAHLPLQRRVAYVGERIKWFFEIQKDAVLEFMTKLEGSPTANLFSPLYPQHAKLIKQNAMIKHAVWQTYDKSCGRQLRQFIELFENMLTSTFSNPWVFLKGATSSPGADESLQEAMLPSFDDTKNRIPKEIQNRSGMEATLSRWLTDIPTEPHEIDEAVDMVQMLVLKTYSFIRSQVCDQVELFSESFFKLPMMRRLEEDMAKIELTPEDKANYEARRERLMPEIKAAEESLVEIDWCIDRLQGFKLKCDARA</sequence>
<dbReference type="PROSITE" id="PS51820">
    <property type="entry name" value="PA14"/>
    <property type="match status" value="1"/>
</dbReference>
<comment type="caution">
    <text evidence="4">The sequence shown here is derived from an EMBL/GenBank/DDBJ whole genome shotgun (WGS) entry which is preliminary data.</text>
</comment>